<proteinExistence type="predicted"/>
<name>A5BYQ9_VITVI</name>
<dbReference type="AlphaFoldDB" id="A5BYQ9"/>
<organism evidence="1">
    <name type="scientific">Vitis vinifera</name>
    <name type="common">Grape</name>
    <dbReference type="NCBI Taxonomy" id="29760"/>
    <lineage>
        <taxon>Eukaryota</taxon>
        <taxon>Viridiplantae</taxon>
        <taxon>Streptophyta</taxon>
        <taxon>Embryophyta</taxon>
        <taxon>Tracheophyta</taxon>
        <taxon>Spermatophyta</taxon>
        <taxon>Magnoliopsida</taxon>
        <taxon>eudicotyledons</taxon>
        <taxon>Gunneridae</taxon>
        <taxon>Pentapetalae</taxon>
        <taxon>rosids</taxon>
        <taxon>Vitales</taxon>
        <taxon>Vitaceae</taxon>
        <taxon>Viteae</taxon>
        <taxon>Vitis</taxon>
    </lineage>
</organism>
<dbReference type="EMBL" id="AM476007">
    <property type="protein sequence ID" value="CAN77397.1"/>
    <property type="molecule type" value="Genomic_DNA"/>
</dbReference>
<reference evidence="1" key="1">
    <citation type="journal article" date="2007" name="PLoS ONE">
        <title>The first genome sequence of an elite grapevine cultivar (Pinot noir Vitis vinifera L.): coping with a highly heterozygous genome.</title>
        <authorList>
            <person name="Velasco R."/>
            <person name="Zharkikh A."/>
            <person name="Troggio M."/>
            <person name="Cartwright D.A."/>
            <person name="Cestaro A."/>
            <person name="Pruss D."/>
            <person name="Pindo M."/>
            <person name="FitzGerald L.M."/>
            <person name="Vezzulli S."/>
            <person name="Reid J."/>
            <person name="Malacarne G."/>
            <person name="Iliev D."/>
            <person name="Coppola G."/>
            <person name="Wardell B."/>
            <person name="Micheletti D."/>
            <person name="Macalma T."/>
            <person name="Facci M."/>
            <person name="Mitchell J.T."/>
            <person name="Perazzolli M."/>
            <person name="Eldredge G."/>
            <person name="Gatto P."/>
            <person name="Oyzerski R."/>
            <person name="Moretto M."/>
            <person name="Gutin N."/>
            <person name="Stefanini M."/>
            <person name="Chen Y."/>
            <person name="Segala C."/>
            <person name="Davenport C."/>
            <person name="Dematte L."/>
            <person name="Mraz A."/>
            <person name="Battilana J."/>
            <person name="Stormo K."/>
            <person name="Costa F."/>
            <person name="Tao Q."/>
            <person name="Si-Ammour A."/>
            <person name="Harkins T."/>
            <person name="Lackey A."/>
            <person name="Perbost C."/>
            <person name="Taillon B."/>
            <person name="Stella A."/>
            <person name="Solovyev V."/>
            <person name="Fawcett J.A."/>
            <person name="Sterck L."/>
            <person name="Vandepoele K."/>
            <person name="Grando S.M."/>
            <person name="Toppo S."/>
            <person name="Moser C."/>
            <person name="Lanchbury J."/>
            <person name="Bogden R."/>
            <person name="Skolnick M."/>
            <person name="Sgaramella V."/>
            <person name="Bhatnagar S.K."/>
            <person name="Fontana P."/>
            <person name="Gutin A."/>
            <person name="Van de Peer Y."/>
            <person name="Salamini F."/>
            <person name="Viola R."/>
        </authorList>
    </citation>
    <scope>NUCLEOTIDE SEQUENCE</scope>
</reference>
<accession>A5BYQ9</accession>
<evidence type="ECO:0000313" key="1">
    <source>
        <dbReference type="EMBL" id="CAN77397.1"/>
    </source>
</evidence>
<sequence length="133" mass="15241">MTAAAGPEPKDDGWMTSGVQRQEAAVAVVMAEAFSERKKVTLMKTRLLRKGQSRGLDTICPKVRTAAEALRIDEDLQKPSFMTWCNRMDFLDWLGVFFEFRDDNVRNQGERLVFHLAKLPNVPLFIAKDRWLP</sequence>
<gene>
    <name evidence="1" type="ORF">VITISV_043930</name>
</gene>
<protein>
    <submittedName>
        <fullName evidence="1">Uncharacterized protein</fullName>
    </submittedName>
</protein>